<evidence type="ECO:0000313" key="4">
    <source>
        <dbReference type="Proteomes" id="UP000750711"/>
    </source>
</evidence>
<keyword evidence="1" id="KW-0472">Membrane</keyword>
<feature type="transmembrane region" description="Helical" evidence="1">
    <location>
        <begin position="284"/>
        <end position="310"/>
    </location>
</feature>
<evidence type="ECO:0000256" key="2">
    <source>
        <dbReference type="SAM" id="SignalP"/>
    </source>
</evidence>
<sequence length="333" mass="35504">MRLQTTLTTTILLVAQTLGVSGSVLLSKGLIGSPELVAARSVRSASHLTVRTEEVSAQIERKDGSTPRLQKMDTGAWDKDTAGACMKALAALAGHVSNPSGIAVCYNLPFYDNTTGVFQADLRLYHMLDPKDEWAGVKSQDINVGLSYVGAAVSSAMSKRTVPLRFSISNPPAKRDTDSSLEERQDAPAPQMLQVFNFVGQINKDLITPNLTESSAQTLLTPSIVLTATNPQGQKVSTMLSVDEVHFVNGAFAGSVTAKATSPTTAAAVSTTPSPAFVLPGTTLGIFPIGLIITSAWVAIFISAVGYGTIRRYQFREHYRMRMKRGAGAVKTI</sequence>
<evidence type="ECO:0000313" key="3">
    <source>
        <dbReference type="EMBL" id="KAH0553225.1"/>
    </source>
</evidence>
<keyword evidence="2" id="KW-0732">Signal</keyword>
<feature type="signal peptide" evidence="2">
    <location>
        <begin position="1"/>
        <end position="19"/>
    </location>
</feature>
<proteinExistence type="predicted"/>
<keyword evidence="1" id="KW-1133">Transmembrane helix</keyword>
<accession>A0A9P8IJ04</accession>
<organism evidence="3 4">
    <name type="scientific">Trichoglossum hirsutum</name>
    <dbReference type="NCBI Taxonomy" id="265104"/>
    <lineage>
        <taxon>Eukaryota</taxon>
        <taxon>Fungi</taxon>
        <taxon>Dikarya</taxon>
        <taxon>Ascomycota</taxon>
        <taxon>Pezizomycotina</taxon>
        <taxon>Geoglossomycetes</taxon>
        <taxon>Geoglossales</taxon>
        <taxon>Geoglossaceae</taxon>
        <taxon>Trichoglossum</taxon>
    </lineage>
</organism>
<reference evidence="3" key="1">
    <citation type="submission" date="2021-03" db="EMBL/GenBank/DDBJ databases">
        <title>Comparative genomics and phylogenomic investigation of the class Geoglossomycetes provide insights into ecological specialization and systematics.</title>
        <authorList>
            <person name="Melie T."/>
            <person name="Pirro S."/>
            <person name="Miller A.N."/>
            <person name="Quandt A."/>
        </authorList>
    </citation>
    <scope>NUCLEOTIDE SEQUENCE</scope>
    <source>
        <strain evidence="3">CAQ_001_2017</strain>
    </source>
</reference>
<name>A0A9P8IJ04_9PEZI</name>
<protein>
    <submittedName>
        <fullName evidence="3">Uncharacterized protein</fullName>
    </submittedName>
</protein>
<evidence type="ECO:0000256" key="1">
    <source>
        <dbReference type="SAM" id="Phobius"/>
    </source>
</evidence>
<dbReference type="Proteomes" id="UP000750711">
    <property type="component" value="Unassembled WGS sequence"/>
</dbReference>
<feature type="chain" id="PRO_5040148965" evidence="2">
    <location>
        <begin position="20"/>
        <end position="333"/>
    </location>
</feature>
<keyword evidence="4" id="KW-1185">Reference proteome</keyword>
<gene>
    <name evidence="3" type="ORF">GP486_006611</name>
</gene>
<comment type="caution">
    <text evidence="3">The sequence shown here is derived from an EMBL/GenBank/DDBJ whole genome shotgun (WGS) entry which is preliminary data.</text>
</comment>
<dbReference type="AlphaFoldDB" id="A0A9P8IJ04"/>
<dbReference type="EMBL" id="JAGHQM010001541">
    <property type="protein sequence ID" value="KAH0553225.1"/>
    <property type="molecule type" value="Genomic_DNA"/>
</dbReference>
<keyword evidence="1" id="KW-0812">Transmembrane</keyword>